<feature type="domain" description="Polysaccharide export protein N-terminal" evidence="3">
    <location>
        <begin position="50"/>
        <end position="137"/>
    </location>
</feature>
<keyword evidence="2" id="KW-0472">Membrane</keyword>
<proteinExistence type="predicted"/>
<dbReference type="InterPro" id="IPR003715">
    <property type="entry name" value="Poly_export_N"/>
</dbReference>
<evidence type="ECO:0000259" key="3">
    <source>
        <dbReference type="Pfam" id="PF02563"/>
    </source>
</evidence>
<accession>A0A7J5AEI5</accession>
<keyword evidence="1" id="KW-0732">Signal</keyword>
<keyword evidence="2" id="KW-1133">Transmembrane helix</keyword>
<dbReference type="PANTHER" id="PTHR33619:SF3">
    <property type="entry name" value="POLYSACCHARIDE EXPORT PROTEIN GFCE-RELATED"/>
    <property type="match status" value="1"/>
</dbReference>
<dbReference type="InterPro" id="IPR049712">
    <property type="entry name" value="Poly_export"/>
</dbReference>
<keyword evidence="5" id="KW-1185">Reference proteome</keyword>
<comment type="caution">
    <text evidence="4">The sequence shown here is derived from an EMBL/GenBank/DDBJ whole genome shotgun (WGS) entry which is preliminary data.</text>
</comment>
<evidence type="ECO:0000256" key="1">
    <source>
        <dbReference type="ARBA" id="ARBA00022729"/>
    </source>
</evidence>
<dbReference type="OrthoDB" id="662756at2"/>
<evidence type="ECO:0000313" key="4">
    <source>
        <dbReference type="EMBL" id="KAB1155848.1"/>
    </source>
</evidence>
<dbReference type="AlphaFoldDB" id="A0A7J5AEI5"/>
<dbReference type="EMBL" id="WAEM01000004">
    <property type="protein sequence ID" value="KAB1155848.1"/>
    <property type="molecule type" value="Genomic_DNA"/>
</dbReference>
<dbReference type="PANTHER" id="PTHR33619">
    <property type="entry name" value="POLYSACCHARIDE EXPORT PROTEIN GFCE-RELATED"/>
    <property type="match status" value="1"/>
</dbReference>
<dbReference type="GO" id="GO:0015159">
    <property type="term" value="F:polysaccharide transmembrane transporter activity"/>
    <property type="evidence" value="ECO:0007669"/>
    <property type="project" value="InterPro"/>
</dbReference>
<sequence length="256" mass="28213">MNKAVIKSIFYFIFLVVTLQSCKSIITTRKEVEYFNDIQIGSQDKINYYQNKIQIDDILSIKVGELIPEAVEPFNTPISLESAQLNGYLVSFEGKVVFPRLGSISVAGKTTTEVEGIINKLLIDKGFVNDPTVSVRIINARVTVIGPVGNNSAGGTVSFGGNNNLTILQAIGNILPSGIKNDIVLIREENGIRTYRKLDITKIDLINSPYYYLKQNDVIYVKPNGPAVLQSGWLTSITSILGIISSAFVVYLLFTR</sequence>
<dbReference type="Proteomes" id="UP000490922">
    <property type="component" value="Unassembled WGS sequence"/>
</dbReference>
<protein>
    <submittedName>
        <fullName evidence="4">Polysaccharide export protein</fullName>
    </submittedName>
</protein>
<organism evidence="4 5">
    <name type="scientific">Flavobacterium luteum</name>
    <dbReference type="NCBI Taxonomy" id="2026654"/>
    <lineage>
        <taxon>Bacteria</taxon>
        <taxon>Pseudomonadati</taxon>
        <taxon>Bacteroidota</taxon>
        <taxon>Flavobacteriia</taxon>
        <taxon>Flavobacteriales</taxon>
        <taxon>Flavobacteriaceae</taxon>
        <taxon>Flavobacterium</taxon>
    </lineage>
</organism>
<evidence type="ECO:0000256" key="2">
    <source>
        <dbReference type="SAM" id="Phobius"/>
    </source>
</evidence>
<dbReference type="RefSeq" id="WP_151107667.1">
    <property type="nucleotide sequence ID" value="NZ_WAEM01000004.1"/>
</dbReference>
<dbReference type="PROSITE" id="PS51257">
    <property type="entry name" value="PROKAR_LIPOPROTEIN"/>
    <property type="match status" value="1"/>
</dbReference>
<name>A0A7J5AEI5_9FLAO</name>
<dbReference type="Gene3D" id="3.30.1950.10">
    <property type="entry name" value="wza like domain"/>
    <property type="match status" value="1"/>
</dbReference>
<gene>
    <name evidence="4" type="ORF">F6464_10010</name>
</gene>
<reference evidence="4 5" key="1">
    <citation type="submission" date="2019-09" db="EMBL/GenBank/DDBJ databases">
        <title>Flavobacterium sp. nov., isolated from glacier ice.</title>
        <authorList>
            <person name="Liu Q."/>
        </authorList>
    </citation>
    <scope>NUCLEOTIDE SEQUENCE [LARGE SCALE GENOMIC DNA]</scope>
    <source>
        <strain evidence="4 5">NBRC 112527</strain>
    </source>
</reference>
<evidence type="ECO:0000313" key="5">
    <source>
        <dbReference type="Proteomes" id="UP000490922"/>
    </source>
</evidence>
<keyword evidence="2" id="KW-0812">Transmembrane</keyword>
<feature type="transmembrane region" description="Helical" evidence="2">
    <location>
        <begin position="233"/>
        <end position="254"/>
    </location>
</feature>
<dbReference type="Pfam" id="PF02563">
    <property type="entry name" value="Poly_export"/>
    <property type="match status" value="1"/>
</dbReference>